<evidence type="ECO:0000256" key="1">
    <source>
        <dbReference type="SAM" id="MobiDB-lite"/>
    </source>
</evidence>
<comment type="caution">
    <text evidence="2">The sequence shown here is derived from an EMBL/GenBank/DDBJ whole genome shotgun (WGS) entry which is preliminary data.</text>
</comment>
<evidence type="ECO:0000313" key="3">
    <source>
        <dbReference type="Proteomes" id="UP000693970"/>
    </source>
</evidence>
<sequence length="399" mass="43512">MSADSPPESQSWDGDNFFARPIAKESAFETATQSVEEPPEKKRRVEDNGNDASKEHIAEPDVDRKLQAVVVPPRPLADASVPFLLFGSTRITDGPGYKGNSALNSRVADELGPRALGEETKHPVDQNHQITATTSHVAMAPMTPTTHPSPQQQQLQHVQPFVSLGSSDQGPFNNQLAAYQAGLMGVHPHFLQQQLVPNAFFPPFAGMAASTAINSSFQLPIRLPQNMMTGAAGMTSAQPPLSAQDNAKLSGKRSQSLYMPCDDDSLSEYQCLVRQQIELFEARPEDVESNAKGRNKPIVIGQVGIRCIHCSLLPPKSRQRGATYYPAKLNGLYQAAQSMASGHLCSHCGHIPQGVRQELIVLRERKSSAGGGKKYWGDGVRVLGVYEDEHGLRFRKTEK</sequence>
<feature type="region of interest" description="Disordered" evidence="1">
    <location>
        <begin position="28"/>
        <end position="61"/>
    </location>
</feature>
<evidence type="ECO:0000313" key="2">
    <source>
        <dbReference type="EMBL" id="KAG7358929.1"/>
    </source>
</evidence>
<feature type="compositionally biased region" description="Basic and acidic residues" evidence="1">
    <location>
        <begin position="38"/>
        <end position="61"/>
    </location>
</feature>
<keyword evidence="3" id="KW-1185">Reference proteome</keyword>
<proteinExistence type="predicted"/>
<accession>A0A9K3LC03</accession>
<dbReference type="Proteomes" id="UP000693970">
    <property type="component" value="Unassembled WGS sequence"/>
</dbReference>
<dbReference type="OrthoDB" id="47154at2759"/>
<protein>
    <submittedName>
        <fullName evidence="2">Uncharacterized protein</fullName>
    </submittedName>
</protein>
<dbReference type="EMBL" id="JAGRRH010000014">
    <property type="protein sequence ID" value="KAG7358929.1"/>
    <property type="molecule type" value="Genomic_DNA"/>
</dbReference>
<gene>
    <name evidence="2" type="ORF">IV203_015518</name>
</gene>
<name>A0A9K3LC03_9STRA</name>
<organism evidence="2 3">
    <name type="scientific">Nitzschia inconspicua</name>
    <dbReference type="NCBI Taxonomy" id="303405"/>
    <lineage>
        <taxon>Eukaryota</taxon>
        <taxon>Sar</taxon>
        <taxon>Stramenopiles</taxon>
        <taxon>Ochrophyta</taxon>
        <taxon>Bacillariophyta</taxon>
        <taxon>Bacillariophyceae</taxon>
        <taxon>Bacillariophycidae</taxon>
        <taxon>Bacillariales</taxon>
        <taxon>Bacillariaceae</taxon>
        <taxon>Nitzschia</taxon>
    </lineage>
</organism>
<reference evidence="2" key="1">
    <citation type="journal article" date="2021" name="Sci. Rep.">
        <title>Diploid genomic architecture of Nitzschia inconspicua, an elite biomass production diatom.</title>
        <authorList>
            <person name="Oliver A."/>
            <person name="Podell S."/>
            <person name="Pinowska A."/>
            <person name="Traller J.C."/>
            <person name="Smith S.R."/>
            <person name="McClure R."/>
            <person name="Beliaev A."/>
            <person name="Bohutskyi P."/>
            <person name="Hill E.A."/>
            <person name="Rabines A."/>
            <person name="Zheng H."/>
            <person name="Allen L.Z."/>
            <person name="Kuo A."/>
            <person name="Grigoriev I.V."/>
            <person name="Allen A.E."/>
            <person name="Hazlebeck D."/>
            <person name="Allen E.E."/>
        </authorList>
    </citation>
    <scope>NUCLEOTIDE SEQUENCE</scope>
    <source>
        <strain evidence="2">Hildebrandi</strain>
    </source>
</reference>
<reference evidence="2" key="2">
    <citation type="submission" date="2021-04" db="EMBL/GenBank/DDBJ databases">
        <authorList>
            <person name="Podell S."/>
        </authorList>
    </citation>
    <scope>NUCLEOTIDE SEQUENCE</scope>
    <source>
        <strain evidence="2">Hildebrandi</strain>
    </source>
</reference>
<dbReference type="AlphaFoldDB" id="A0A9K3LC03"/>